<reference evidence="1" key="1">
    <citation type="submission" date="2021-02" db="EMBL/GenBank/DDBJ databases">
        <title>Genome sequence Cadophora malorum strain M34.</title>
        <authorList>
            <person name="Stefanovic E."/>
            <person name="Vu D."/>
            <person name="Scully C."/>
            <person name="Dijksterhuis J."/>
            <person name="Roader J."/>
            <person name="Houbraken J."/>
        </authorList>
    </citation>
    <scope>NUCLEOTIDE SEQUENCE</scope>
    <source>
        <strain evidence="1">M34</strain>
    </source>
</reference>
<dbReference type="Proteomes" id="UP000664132">
    <property type="component" value="Unassembled WGS sequence"/>
</dbReference>
<dbReference type="EMBL" id="JAFJYH010000065">
    <property type="protein sequence ID" value="KAG4421434.1"/>
    <property type="molecule type" value="Genomic_DNA"/>
</dbReference>
<dbReference type="AlphaFoldDB" id="A0A8H7TKS0"/>
<organism evidence="1 2">
    <name type="scientific">Cadophora malorum</name>
    <dbReference type="NCBI Taxonomy" id="108018"/>
    <lineage>
        <taxon>Eukaryota</taxon>
        <taxon>Fungi</taxon>
        <taxon>Dikarya</taxon>
        <taxon>Ascomycota</taxon>
        <taxon>Pezizomycotina</taxon>
        <taxon>Leotiomycetes</taxon>
        <taxon>Helotiales</taxon>
        <taxon>Ploettnerulaceae</taxon>
        <taxon>Cadophora</taxon>
    </lineage>
</organism>
<comment type="caution">
    <text evidence="1">The sequence shown here is derived from an EMBL/GenBank/DDBJ whole genome shotgun (WGS) entry which is preliminary data.</text>
</comment>
<accession>A0A8H7TKS0</accession>
<keyword evidence="2" id="KW-1185">Reference proteome</keyword>
<sequence>MVPQGAMVVAMYFLLKGGFFPPPTSDSISPQPDEDPESLFLPNHSAPAAAKIDPIPFTSYAEHRYPYWKACLDTEPWITIWWMSKCVGHVIDVAWIWQTKPAPTPKLSTLKSDLQTEIPEALIKLIDSVYLNFIDHDVKAGNGGAIWGGSGVSSGNAAVNVTLTKLFSHSKHKLGEWPVHDSKMEGIWEIYRPNKADLRKT</sequence>
<name>A0A8H7TKS0_9HELO</name>
<gene>
    <name evidence="1" type="ORF">IFR04_005384</name>
</gene>
<proteinExistence type="predicted"/>
<evidence type="ECO:0000313" key="1">
    <source>
        <dbReference type="EMBL" id="KAG4421434.1"/>
    </source>
</evidence>
<dbReference type="OrthoDB" id="3451546at2759"/>
<evidence type="ECO:0000313" key="2">
    <source>
        <dbReference type="Proteomes" id="UP000664132"/>
    </source>
</evidence>
<protein>
    <submittedName>
        <fullName evidence="1">Uncharacterized protein</fullName>
    </submittedName>
</protein>